<evidence type="ECO:0000256" key="4">
    <source>
        <dbReference type="ARBA" id="ARBA00022454"/>
    </source>
</evidence>
<evidence type="ECO:0000313" key="11">
    <source>
        <dbReference type="Proteomes" id="UP000785679"/>
    </source>
</evidence>
<dbReference type="SUPFAM" id="SSF47113">
    <property type="entry name" value="Histone-fold"/>
    <property type="match status" value="1"/>
</dbReference>
<evidence type="ECO:0000256" key="7">
    <source>
        <dbReference type="ARBA" id="ARBA00023269"/>
    </source>
</evidence>
<dbReference type="FunFam" id="1.10.20.10:FF:000085">
    <property type="entry name" value="Histone H3.2"/>
    <property type="match status" value="1"/>
</dbReference>
<proteinExistence type="inferred from homology"/>
<dbReference type="AlphaFoldDB" id="A0A8J8ND38"/>
<feature type="compositionally biased region" description="Low complexity" evidence="8">
    <location>
        <begin position="34"/>
        <end position="48"/>
    </location>
</feature>
<dbReference type="PANTHER" id="PTHR45810">
    <property type="entry name" value="HISTONE H3.2"/>
    <property type="match status" value="1"/>
</dbReference>
<dbReference type="Pfam" id="PF00125">
    <property type="entry name" value="Histone"/>
    <property type="match status" value="1"/>
</dbReference>
<dbReference type="GO" id="GO:0000786">
    <property type="term" value="C:nucleosome"/>
    <property type="evidence" value="ECO:0007669"/>
    <property type="project" value="UniProtKB-KW"/>
</dbReference>
<dbReference type="Gene3D" id="1.10.20.10">
    <property type="entry name" value="Histone, subunit A"/>
    <property type="match status" value="1"/>
</dbReference>
<comment type="caution">
    <text evidence="10">The sequence shown here is derived from an EMBL/GenBank/DDBJ whole genome shotgun (WGS) entry which is preliminary data.</text>
</comment>
<dbReference type="Proteomes" id="UP000785679">
    <property type="component" value="Unassembled WGS sequence"/>
</dbReference>
<evidence type="ECO:0000259" key="9">
    <source>
        <dbReference type="Pfam" id="PF00125"/>
    </source>
</evidence>
<protein>
    <recommendedName>
        <fullName evidence="9">Core Histone H2A/H2B/H3 domain-containing protein</fullName>
    </recommendedName>
</protein>
<evidence type="ECO:0000256" key="1">
    <source>
        <dbReference type="ARBA" id="ARBA00004123"/>
    </source>
</evidence>
<dbReference type="SMART" id="SM00428">
    <property type="entry name" value="H3"/>
    <property type="match status" value="1"/>
</dbReference>
<evidence type="ECO:0000256" key="8">
    <source>
        <dbReference type="SAM" id="MobiDB-lite"/>
    </source>
</evidence>
<feature type="region of interest" description="Disordered" evidence="8">
    <location>
        <begin position="1"/>
        <end position="62"/>
    </location>
</feature>
<comment type="similarity">
    <text evidence="3">Belongs to the histone H3 family.</text>
</comment>
<feature type="domain" description="Core Histone H2A/H2B/H3" evidence="9">
    <location>
        <begin position="72"/>
        <end position="159"/>
    </location>
</feature>
<dbReference type="GO" id="GO:0003677">
    <property type="term" value="F:DNA binding"/>
    <property type="evidence" value="ECO:0007669"/>
    <property type="project" value="UniProtKB-KW"/>
</dbReference>
<dbReference type="OrthoDB" id="428318at2759"/>
<dbReference type="InterPro" id="IPR007125">
    <property type="entry name" value="H2A/H2B/H3"/>
</dbReference>
<dbReference type="PANTHER" id="PTHR45810:SF1">
    <property type="entry name" value="HISTONE H3-LIKE CENTROMERIC PROTEIN A"/>
    <property type="match status" value="1"/>
</dbReference>
<evidence type="ECO:0000256" key="5">
    <source>
        <dbReference type="ARBA" id="ARBA00023125"/>
    </source>
</evidence>
<gene>
    <name evidence="10" type="ORF">FGO68_gene16091</name>
</gene>
<evidence type="ECO:0000313" key="10">
    <source>
        <dbReference type="EMBL" id="TNV72687.1"/>
    </source>
</evidence>
<reference evidence="10" key="1">
    <citation type="submission" date="2019-06" db="EMBL/GenBank/DDBJ databases">
        <authorList>
            <person name="Zheng W."/>
        </authorList>
    </citation>
    <scope>NUCLEOTIDE SEQUENCE</scope>
    <source>
        <strain evidence="10">QDHG01</strain>
    </source>
</reference>
<dbReference type="GO" id="GO:0030527">
    <property type="term" value="F:structural constituent of chromatin"/>
    <property type="evidence" value="ECO:0007669"/>
    <property type="project" value="InterPro"/>
</dbReference>
<dbReference type="InterPro" id="IPR000164">
    <property type="entry name" value="Histone_H3/CENP-A"/>
</dbReference>
<keyword evidence="4" id="KW-0158">Chromosome</keyword>
<dbReference type="GO" id="GO:0005634">
    <property type="term" value="C:nucleus"/>
    <property type="evidence" value="ECO:0007669"/>
    <property type="project" value="UniProtKB-SubCell"/>
</dbReference>
<comment type="subcellular location">
    <subcellularLocation>
        <location evidence="2">Chromosome</location>
    </subcellularLocation>
    <subcellularLocation>
        <location evidence="1">Nucleus</location>
    </subcellularLocation>
</comment>
<keyword evidence="6" id="KW-0539">Nucleus</keyword>
<keyword evidence="11" id="KW-1185">Reference proteome</keyword>
<dbReference type="GO" id="GO:0046982">
    <property type="term" value="F:protein heterodimerization activity"/>
    <property type="evidence" value="ECO:0007669"/>
    <property type="project" value="InterPro"/>
</dbReference>
<dbReference type="EMBL" id="RRYP01021338">
    <property type="protein sequence ID" value="TNV72687.1"/>
    <property type="molecule type" value="Genomic_DNA"/>
</dbReference>
<name>A0A8J8ND38_HALGN</name>
<organism evidence="10 11">
    <name type="scientific">Halteria grandinella</name>
    <dbReference type="NCBI Taxonomy" id="5974"/>
    <lineage>
        <taxon>Eukaryota</taxon>
        <taxon>Sar</taxon>
        <taxon>Alveolata</taxon>
        <taxon>Ciliophora</taxon>
        <taxon>Intramacronucleata</taxon>
        <taxon>Spirotrichea</taxon>
        <taxon>Stichotrichia</taxon>
        <taxon>Sporadotrichida</taxon>
        <taxon>Halteriidae</taxon>
        <taxon>Halteria</taxon>
    </lineage>
</organism>
<accession>A0A8J8ND38</accession>
<dbReference type="InterPro" id="IPR009072">
    <property type="entry name" value="Histone-fold"/>
</dbReference>
<keyword evidence="5" id="KW-0238">DNA-binding</keyword>
<evidence type="ECO:0000256" key="2">
    <source>
        <dbReference type="ARBA" id="ARBA00004286"/>
    </source>
</evidence>
<keyword evidence="7" id="KW-0544">Nucleosome core</keyword>
<dbReference type="CDD" id="cd22911">
    <property type="entry name" value="HFD_H3"/>
    <property type="match status" value="1"/>
</dbReference>
<sequence length="209" mass="23200">MPRPKVAAKKTIGASSKKKDVASGAKLAHAQTQSKTKVNNSKSKASAVKAEKPVKKTAPAEGGMKRKMRWRPGTVALREIKRYQKATDLLLAKAPFQRFIRAICDGIDGQLRFQAQALLALQEAAESYLTGLFEDANLCAIHATRVTVMKKDLDLARRIRGERFQDFRDLQPKTGNEVFYQLPYTNEKEQMAHLTKVIVGAPANSKPTH</sequence>
<evidence type="ECO:0000256" key="6">
    <source>
        <dbReference type="ARBA" id="ARBA00023242"/>
    </source>
</evidence>
<evidence type="ECO:0000256" key="3">
    <source>
        <dbReference type="ARBA" id="ARBA00010343"/>
    </source>
</evidence>